<comment type="subcellular location">
    <subcellularLocation>
        <location evidence="1">Cell envelope</location>
    </subcellularLocation>
</comment>
<protein>
    <submittedName>
        <fullName evidence="8">HlyD family secretion protein</fullName>
    </submittedName>
</protein>
<dbReference type="Gene3D" id="1.10.287.470">
    <property type="entry name" value="Helix hairpin bin"/>
    <property type="match status" value="2"/>
</dbReference>
<evidence type="ECO:0000313" key="9">
    <source>
        <dbReference type="Proteomes" id="UP000603141"/>
    </source>
</evidence>
<dbReference type="Pfam" id="PF25963">
    <property type="entry name" value="Beta-barrel_AAEA"/>
    <property type="match status" value="1"/>
</dbReference>
<gene>
    <name evidence="8" type="ORF">JIN85_14395</name>
</gene>
<dbReference type="InterPro" id="IPR058624">
    <property type="entry name" value="MdtA-like_HH"/>
</dbReference>
<comment type="caution">
    <text evidence="8">The sequence shown here is derived from an EMBL/GenBank/DDBJ whole genome shotgun (WGS) entry which is preliminary data.</text>
</comment>
<evidence type="ECO:0000256" key="3">
    <source>
        <dbReference type="SAM" id="MobiDB-lite"/>
    </source>
</evidence>
<evidence type="ECO:0000259" key="6">
    <source>
        <dbReference type="Pfam" id="PF25917"/>
    </source>
</evidence>
<feature type="domain" description="Multidrug resistance protein MdtA-like barrel-sandwich hybrid" evidence="6">
    <location>
        <begin position="74"/>
        <end position="283"/>
    </location>
</feature>
<feature type="region of interest" description="Disordered" evidence="3">
    <location>
        <begin position="1"/>
        <end position="27"/>
    </location>
</feature>
<feature type="coiled-coil region" evidence="2">
    <location>
        <begin position="111"/>
        <end position="248"/>
    </location>
</feature>
<dbReference type="Proteomes" id="UP000603141">
    <property type="component" value="Unassembled WGS sequence"/>
</dbReference>
<organism evidence="8 9">
    <name type="scientific">Luteolibacter pohnpeiensis</name>
    <dbReference type="NCBI Taxonomy" id="454153"/>
    <lineage>
        <taxon>Bacteria</taxon>
        <taxon>Pseudomonadati</taxon>
        <taxon>Verrucomicrobiota</taxon>
        <taxon>Verrucomicrobiia</taxon>
        <taxon>Verrucomicrobiales</taxon>
        <taxon>Verrucomicrobiaceae</taxon>
        <taxon>Luteolibacter</taxon>
    </lineage>
</organism>
<dbReference type="Pfam" id="PF25917">
    <property type="entry name" value="BSH_RND"/>
    <property type="match status" value="1"/>
</dbReference>
<dbReference type="Gene3D" id="2.40.50.100">
    <property type="match status" value="1"/>
</dbReference>
<feature type="transmembrane region" description="Helical" evidence="4">
    <location>
        <begin position="34"/>
        <end position="54"/>
    </location>
</feature>
<accession>A0A934VXK9</accession>
<name>A0A934VXK9_9BACT</name>
<feature type="domain" description="p-hydroxybenzoic acid efflux pump subunit AaeA-like beta-barrel" evidence="7">
    <location>
        <begin position="288"/>
        <end position="361"/>
    </location>
</feature>
<dbReference type="InterPro" id="IPR050739">
    <property type="entry name" value="MFP"/>
</dbReference>
<dbReference type="GO" id="GO:0030313">
    <property type="term" value="C:cell envelope"/>
    <property type="evidence" value="ECO:0007669"/>
    <property type="project" value="UniProtKB-SubCell"/>
</dbReference>
<dbReference type="AlphaFoldDB" id="A0A934VXK9"/>
<dbReference type="PANTHER" id="PTHR30386">
    <property type="entry name" value="MEMBRANE FUSION SUBUNIT OF EMRAB-TOLC MULTIDRUG EFFLUX PUMP"/>
    <property type="match status" value="1"/>
</dbReference>
<dbReference type="PRINTS" id="PR01490">
    <property type="entry name" value="RTXTOXIND"/>
</dbReference>
<dbReference type="InterPro" id="IPR058634">
    <property type="entry name" value="AaeA-lik-b-barrel"/>
</dbReference>
<keyword evidence="4" id="KW-1133">Transmembrane helix</keyword>
<dbReference type="RefSeq" id="WP_200271924.1">
    <property type="nucleotide sequence ID" value="NZ_JAENIJ010000024.1"/>
</dbReference>
<proteinExistence type="predicted"/>
<dbReference type="Gene3D" id="2.40.30.170">
    <property type="match status" value="1"/>
</dbReference>
<evidence type="ECO:0000256" key="1">
    <source>
        <dbReference type="ARBA" id="ARBA00004196"/>
    </source>
</evidence>
<reference evidence="8" key="1">
    <citation type="submission" date="2021-01" db="EMBL/GenBank/DDBJ databases">
        <title>Modified the classification status of verrucomicrobia.</title>
        <authorList>
            <person name="Feng X."/>
        </authorList>
    </citation>
    <scope>NUCLEOTIDE SEQUENCE</scope>
    <source>
        <strain evidence="8">KCTC 22041</strain>
    </source>
</reference>
<evidence type="ECO:0000313" key="8">
    <source>
        <dbReference type="EMBL" id="MBK1883609.1"/>
    </source>
</evidence>
<evidence type="ECO:0000256" key="2">
    <source>
        <dbReference type="SAM" id="Coils"/>
    </source>
</evidence>
<dbReference type="EMBL" id="JAENIJ010000024">
    <property type="protein sequence ID" value="MBK1883609.1"/>
    <property type="molecule type" value="Genomic_DNA"/>
</dbReference>
<dbReference type="Pfam" id="PF25876">
    <property type="entry name" value="HH_MFP_RND"/>
    <property type="match status" value="1"/>
</dbReference>
<sequence>MEDRGQGSREGVSGTSPSDKDQDSTAKKPVSKTALIIGLLIVMVLAAAGVMYWLHGRHFVKTDDAYTTGHIHPISARVEGLVVKVLVSDNQVVKAGDVLVQLDPREYEIALQLAESNSEQARAQIAESEAAVEQANARKVSATANVEQAQAQVAQAEAQRVKAQADFDRVDQLMKLDNGAVSKTSVDQATAALADAQAAVTSAKANVSSVESLVAAAKSDITVAMADVQRAKATLKTNEAEVANAKLQLEFCNVVAPTDGRISKKTVEEGQQLSPGQSLMAVVPSDIWVIANLKETQLQDLKIGQEVEIEIDAIDGKTFRGKVDSVQAGSGSTFSLLPTDNATGNFTKIVQRVPVKIVFDPDSIRGYEDRLVPGLSVEPSIDLRTGSDQPIGEQ</sequence>
<dbReference type="InterPro" id="IPR058625">
    <property type="entry name" value="MdtA-like_BSH"/>
</dbReference>
<keyword evidence="9" id="KW-1185">Reference proteome</keyword>
<dbReference type="PANTHER" id="PTHR30386:SF19">
    <property type="entry name" value="MULTIDRUG EXPORT PROTEIN EMRA-RELATED"/>
    <property type="match status" value="1"/>
</dbReference>
<keyword evidence="4" id="KW-0812">Transmembrane</keyword>
<keyword evidence="4" id="KW-0472">Membrane</keyword>
<dbReference type="SUPFAM" id="SSF111369">
    <property type="entry name" value="HlyD-like secretion proteins"/>
    <property type="match status" value="3"/>
</dbReference>
<evidence type="ECO:0000259" key="5">
    <source>
        <dbReference type="Pfam" id="PF25876"/>
    </source>
</evidence>
<evidence type="ECO:0000256" key="4">
    <source>
        <dbReference type="SAM" id="Phobius"/>
    </source>
</evidence>
<dbReference type="GO" id="GO:0055085">
    <property type="term" value="P:transmembrane transport"/>
    <property type="evidence" value="ECO:0007669"/>
    <property type="project" value="InterPro"/>
</dbReference>
<evidence type="ECO:0000259" key="7">
    <source>
        <dbReference type="Pfam" id="PF25963"/>
    </source>
</evidence>
<feature type="domain" description="Multidrug resistance protein MdtA-like alpha-helical hairpin" evidence="5">
    <location>
        <begin position="146"/>
        <end position="209"/>
    </location>
</feature>
<keyword evidence="2" id="KW-0175">Coiled coil</keyword>